<comment type="caution">
    <text evidence="2">The sequence shown here is derived from an EMBL/GenBank/DDBJ whole genome shotgun (WGS) entry which is preliminary data.</text>
</comment>
<sequence length="220" mass="24519">MKTPFLLCLVLWLSFSSCLLAQKSANTTAVGFTVEAIPYPCQLNNGPALAKIVSPTSFTLLAPGETDLHNPASGAFRKSNAPMILFPLQKDFDLSVRVSPSHQNLYDGGGLLLWTDSGNWAKVLLQNTGEQSVLGLSVVRDFVTDDSYFQVGNKREVYLRMTRKGNIFVFYYSPDKKVWTVLRQFVYHRPEQMQAGFYAQSPKGPNCLATFSQISFSETK</sequence>
<evidence type="ECO:0000313" key="2">
    <source>
        <dbReference type="EMBL" id="MFC6998975.1"/>
    </source>
</evidence>
<organism evidence="2 3">
    <name type="scientific">Rufibacter roseus</name>
    <dbReference type="NCBI Taxonomy" id="1567108"/>
    <lineage>
        <taxon>Bacteria</taxon>
        <taxon>Pseudomonadati</taxon>
        <taxon>Bacteroidota</taxon>
        <taxon>Cytophagia</taxon>
        <taxon>Cytophagales</taxon>
        <taxon>Hymenobacteraceae</taxon>
        <taxon>Rufibacter</taxon>
    </lineage>
</organism>
<gene>
    <name evidence="2" type="ORF">ACFQHR_15155</name>
</gene>
<keyword evidence="3" id="KW-1185">Reference proteome</keyword>
<dbReference type="Proteomes" id="UP001596405">
    <property type="component" value="Unassembled WGS sequence"/>
</dbReference>
<keyword evidence="1" id="KW-0732">Signal</keyword>
<protein>
    <submittedName>
        <fullName evidence="2">DUF1349 domain-containing protein</fullName>
    </submittedName>
</protein>
<proteinExistence type="predicted"/>
<dbReference type="PROSITE" id="PS51257">
    <property type="entry name" value="PROKAR_LIPOPROTEIN"/>
    <property type="match status" value="1"/>
</dbReference>
<dbReference type="SUPFAM" id="SSF49899">
    <property type="entry name" value="Concanavalin A-like lectins/glucanases"/>
    <property type="match status" value="1"/>
</dbReference>
<dbReference type="PANTHER" id="PTHR35332:SF2">
    <property type="entry name" value="REGULATION OF ENOLASE PROTEIN 1"/>
    <property type="match status" value="1"/>
</dbReference>
<feature type="chain" id="PRO_5046872256" evidence="1">
    <location>
        <begin position="22"/>
        <end position="220"/>
    </location>
</feature>
<dbReference type="RefSeq" id="WP_066624344.1">
    <property type="nucleotide sequence ID" value="NZ_JBHSYQ010000008.1"/>
</dbReference>
<dbReference type="InterPro" id="IPR013320">
    <property type="entry name" value="ConA-like_dom_sf"/>
</dbReference>
<accession>A0ABW2DMQ0</accession>
<dbReference type="InterPro" id="IPR009784">
    <property type="entry name" value="DUF1349"/>
</dbReference>
<dbReference type="EMBL" id="JBHSYQ010000008">
    <property type="protein sequence ID" value="MFC6998975.1"/>
    <property type="molecule type" value="Genomic_DNA"/>
</dbReference>
<name>A0ABW2DMQ0_9BACT</name>
<reference evidence="3" key="1">
    <citation type="journal article" date="2019" name="Int. J. Syst. Evol. Microbiol.">
        <title>The Global Catalogue of Microorganisms (GCM) 10K type strain sequencing project: providing services to taxonomists for standard genome sequencing and annotation.</title>
        <authorList>
            <consortium name="The Broad Institute Genomics Platform"/>
            <consortium name="The Broad Institute Genome Sequencing Center for Infectious Disease"/>
            <person name="Wu L."/>
            <person name="Ma J."/>
        </authorList>
    </citation>
    <scope>NUCLEOTIDE SEQUENCE [LARGE SCALE GENOMIC DNA]</scope>
    <source>
        <strain evidence="3">CGMCC 4.7393</strain>
    </source>
</reference>
<dbReference type="Pfam" id="PF07081">
    <property type="entry name" value="DUF1349"/>
    <property type="match status" value="1"/>
</dbReference>
<feature type="signal peptide" evidence="1">
    <location>
        <begin position="1"/>
        <end position="21"/>
    </location>
</feature>
<dbReference type="PANTHER" id="PTHR35332">
    <property type="entry name" value="REGULATION OF ENOLASE PROTEIN 1"/>
    <property type="match status" value="1"/>
</dbReference>
<evidence type="ECO:0000313" key="3">
    <source>
        <dbReference type="Proteomes" id="UP001596405"/>
    </source>
</evidence>
<dbReference type="Gene3D" id="2.60.120.200">
    <property type="match status" value="1"/>
</dbReference>
<evidence type="ECO:0000256" key="1">
    <source>
        <dbReference type="SAM" id="SignalP"/>
    </source>
</evidence>